<reference evidence="3" key="1">
    <citation type="journal article" date="2019" name="Int. J. Syst. Evol. Microbiol.">
        <title>The Global Catalogue of Microorganisms (GCM) 10K type strain sequencing project: providing services to taxonomists for standard genome sequencing and annotation.</title>
        <authorList>
            <consortium name="The Broad Institute Genomics Platform"/>
            <consortium name="The Broad Institute Genome Sequencing Center for Infectious Disease"/>
            <person name="Wu L."/>
            <person name="Ma J."/>
        </authorList>
    </citation>
    <scope>NUCLEOTIDE SEQUENCE [LARGE SCALE GENOMIC DNA]</scope>
    <source>
        <strain evidence="3">CCUG 60023</strain>
    </source>
</reference>
<name>A0ABW3FJ35_9HYPH</name>
<accession>A0ABW3FJ35</accession>
<evidence type="ECO:0000256" key="1">
    <source>
        <dbReference type="SAM" id="MobiDB-lite"/>
    </source>
</evidence>
<protein>
    <submittedName>
        <fullName evidence="2">DUF3489 domain-containing protein</fullName>
    </submittedName>
</protein>
<evidence type="ECO:0000313" key="3">
    <source>
        <dbReference type="Proteomes" id="UP001597101"/>
    </source>
</evidence>
<dbReference type="RefSeq" id="WP_377212689.1">
    <property type="nucleotide sequence ID" value="NZ_JBHTJV010000009.1"/>
</dbReference>
<proteinExistence type="predicted"/>
<dbReference type="InterPro" id="IPR021880">
    <property type="entry name" value="DUF3489"/>
</dbReference>
<organism evidence="2 3">
    <name type="scientific">Pseudahrensia aquimaris</name>
    <dbReference type="NCBI Taxonomy" id="744461"/>
    <lineage>
        <taxon>Bacteria</taxon>
        <taxon>Pseudomonadati</taxon>
        <taxon>Pseudomonadota</taxon>
        <taxon>Alphaproteobacteria</taxon>
        <taxon>Hyphomicrobiales</taxon>
        <taxon>Ahrensiaceae</taxon>
        <taxon>Pseudahrensia</taxon>
    </lineage>
</organism>
<dbReference type="Proteomes" id="UP001597101">
    <property type="component" value="Unassembled WGS sequence"/>
</dbReference>
<gene>
    <name evidence="2" type="ORF">ACFQ14_10535</name>
</gene>
<dbReference type="Pfam" id="PF11994">
    <property type="entry name" value="DUF3489"/>
    <property type="match status" value="1"/>
</dbReference>
<comment type="caution">
    <text evidence="2">The sequence shown here is derived from an EMBL/GenBank/DDBJ whole genome shotgun (WGS) entry which is preliminary data.</text>
</comment>
<feature type="compositionally biased region" description="Polar residues" evidence="1">
    <location>
        <begin position="1"/>
        <end position="15"/>
    </location>
</feature>
<evidence type="ECO:0000313" key="2">
    <source>
        <dbReference type="EMBL" id="MFD0916844.1"/>
    </source>
</evidence>
<sequence>MMTKTHQSPSPYSKGSTKKIRSTAAPRAVRLSEAQQLVLVRASQRDDGVLIERYDQSIVGQQVPDGAFGSTLNDRRMIEGFIAKGLVEGSIDDLFSLRLTAVTFSALHIDESEWPERLQGRTKANSEALDAVLLKDEHSPTKPATLRAGSKGAAVLALLQREGGATLAEMQGVTDWQAHSVRGFLSGTIYKKLGFEVSSIKSDDGERIYRVCEGA</sequence>
<feature type="region of interest" description="Disordered" evidence="1">
    <location>
        <begin position="1"/>
        <end position="27"/>
    </location>
</feature>
<keyword evidence="3" id="KW-1185">Reference proteome</keyword>
<dbReference type="EMBL" id="JBHTJV010000009">
    <property type="protein sequence ID" value="MFD0916844.1"/>
    <property type="molecule type" value="Genomic_DNA"/>
</dbReference>